<keyword evidence="6" id="KW-1185">Reference proteome</keyword>
<evidence type="ECO:0000313" key="5">
    <source>
        <dbReference type="EMBL" id="MVU82762.1"/>
    </source>
</evidence>
<dbReference type="SMART" id="SM00829">
    <property type="entry name" value="PKS_ER"/>
    <property type="match status" value="1"/>
</dbReference>
<gene>
    <name evidence="5" type="ORF">GPX89_36700</name>
</gene>
<evidence type="ECO:0000256" key="2">
    <source>
        <dbReference type="ARBA" id="ARBA00023002"/>
    </source>
</evidence>
<dbReference type="GO" id="GO:0070402">
    <property type="term" value="F:NADPH binding"/>
    <property type="evidence" value="ECO:0007669"/>
    <property type="project" value="TreeGrafter"/>
</dbReference>
<feature type="compositionally biased region" description="Basic and acidic residues" evidence="3">
    <location>
        <begin position="350"/>
        <end position="379"/>
    </location>
</feature>
<evidence type="ECO:0000256" key="1">
    <source>
        <dbReference type="ARBA" id="ARBA00022857"/>
    </source>
</evidence>
<comment type="caution">
    <text evidence="5">The sequence shown here is derived from an EMBL/GenBank/DDBJ whole genome shotgun (WGS) entry which is preliminary data.</text>
</comment>
<keyword evidence="1" id="KW-0521">NADP</keyword>
<dbReference type="GO" id="GO:0016651">
    <property type="term" value="F:oxidoreductase activity, acting on NAD(P)H"/>
    <property type="evidence" value="ECO:0007669"/>
    <property type="project" value="TreeGrafter"/>
</dbReference>
<dbReference type="EMBL" id="WRPP01000010">
    <property type="protein sequence ID" value="MVU82762.1"/>
    <property type="molecule type" value="Genomic_DNA"/>
</dbReference>
<dbReference type="SUPFAM" id="SSF50129">
    <property type="entry name" value="GroES-like"/>
    <property type="match status" value="1"/>
</dbReference>
<name>A0A7K1V8F3_9NOCA</name>
<dbReference type="PANTHER" id="PTHR48106">
    <property type="entry name" value="QUINONE OXIDOREDUCTASE PIG3-RELATED"/>
    <property type="match status" value="1"/>
</dbReference>
<feature type="region of interest" description="Disordered" evidence="3">
    <location>
        <begin position="348"/>
        <end position="380"/>
    </location>
</feature>
<sequence>MIENVSTTMRAAICVAAGGPEVLEVRELPVPRVREGWSLVRVMGAGLNRSELRTRQGHSPSVRFPRVLGIECVGTVAASTDPRLPEGTTVAAVMGEMGREFDGGYAEYALLPNSLLMPIETELPWEVLAALPETYLTAQGAMDALGVAPGDRSRLLIRGGTSSVGMAAASIASGYGLDIAATTRQPGKAAALTGAGVDHVLLDDGGSPAETIREFWPEGPDYVLDLVGSATLADSLRLVRRGGTVCVSGSLSGWLIPDFEPIAMIPPGTKLTAFHSDSYKGETALLQRVVREVEAGVYRPNVDRVFRLDDIAEAHRYMEDNRATGKLVMLPRASLRGLAPDEFPAVGRRGGLEHGEGGVHGREHPHADGEHLHPRRVDRGGNIGDCEIEHGAGVVHPAVHGSRLLVGRSDRIGHFVPGARLGFGRVLVADHPELEIRDRHRGFGVPQRLV</sequence>
<evidence type="ECO:0000256" key="3">
    <source>
        <dbReference type="SAM" id="MobiDB-lite"/>
    </source>
</evidence>
<accession>A0A7K1V8F3</accession>
<evidence type="ECO:0000259" key="4">
    <source>
        <dbReference type="SMART" id="SM00829"/>
    </source>
</evidence>
<dbReference type="Proteomes" id="UP000466794">
    <property type="component" value="Unassembled WGS sequence"/>
</dbReference>
<dbReference type="SUPFAM" id="SSF51735">
    <property type="entry name" value="NAD(P)-binding Rossmann-fold domains"/>
    <property type="match status" value="1"/>
</dbReference>
<reference evidence="5 6" key="1">
    <citation type="submission" date="2019-12" db="EMBL/GenBank/DDBJ databases">
        <title>Nocardia sp. nov. ET3-3 isolated from soil.</title>
        <authorList>
            <person name="Kanchanasin P."/>
            <person name="Tanasupawat S."/>
            <person name="Yuki M."/>
            <person name="Kudo T."/>
        </authorList>
    </citation>
    <scope>NUCLEOTIDE SEQUENCE [LARGE SCALE GENOMIC DNA]</scope>
    <source>
        <strain evidence="5 6">ET3-3</strain>
    </source>
</reference>
<dbReference type="Pfam" id="PF13602">
    <property type="entry name" value="ADH_zinc_N_2"/>
    <property type="match status" value="1"/>
</dbReference>
<dbReference type="Gene3D" id="3.40.50.720">
    <property type="entry name" value="NAD(P)-binding Rossmann-like Domain"/>
    <property type="match status" value="1"/>
</dbReference>
<dbReference type="Gene3D" id="3.90.180.10">
    <property type="entry name" value="Medium-chain alcohol dehydrogenases, catalytic domain"/>
    <property type="match status" value="1"/>
</dbReference>
<feature type="domain" description="Enoyl reductase (ER)" evidence="4">
    <location>
        <begin position="18"/>
        <end position="329"/>
    </location>
</feature>
<organism evidence="5 6">
    <name type="scientific">Nocardia terrae</name>
    <dbReference type="NCBI Taxonomy" id="2675851"/>
    <lineage>
        <taxon>Bacteria</taxon>
        <taxon>Bacillati</taxon>
        <taxon>Actinomycetota</taxon>
        <taxon>Actinomycetes</taxon>
        <taxon>Mycobacteriales</taxon>
        <taxon>Nocardiaceae</taxon>
        <taxon>Nocardia</taxon>
    </lineage>
</organism>
<keyword evidence="2" id="KW-0560">Oxidoreductase</keyword>
<dbReference type="InterPro" id="IPR011032">
    <property type="entry name" value="GroES-like_sf"/>
</dbReference>
<dbReference type="Pfam" id="PF08240">
    <property type="entry name" value="ADH_N"/>
    <property type="match status" value="1"/>
</dbReference>
<dbReference type="InterPro" id="IPR036291">
    <property type="entry name" value="NAD(P)-bd_dom_sf"/>
</dbReference>
<protein>
    <submittedName>
        <fullName evidence="5">Zinc-binding dehydrogenase</fullName>
    </submittedName>
</protein>
<dbReference type="PANTHER" id="PTHR48106:SF18">
    <property type="entry name" value="QUINONE OXIDOREDUCTASE PIG3"/>
    <property type="match status" value="1"/>
</dbReference>
<proteinExistence type="predicted"/>
<dbReference type="AlphaFoldDB" id="A0A7K1V8F3"/>
<dbReference type="InterPro" id="IPR013154">
    <property type="entry name" value="ADH-like_N"/>
</dbReference>
<evidence type="ECO:0000313" key="6">
    <source>
        <dbReference type="Proteomes" id="UP000466794"/>
    </source>
</evidence>
<dbReference type="InterPro" id="IPR020843">
    <property type="entry name" value="ER"/>
</dbReference>